<dbReference type="GO" id="GO:0006508">
    <property type="term" value="P:proteolysis"/>
    <property type="evidence" value="ECO:0007669"/>
    <property type="project" value="UniProtKB-KW"/>
</dbReference>
<evidence type="ECO:0000256" key="6">
    <source>
        <dbReference type="SAM" id="SignalP"/>
    </source>
</evidence>
<dbReference type="InterPro" id="IPR018114">
    <property type="entry name" value="TRYPSIN_HIS"/>
</dbReference>
<gene>
    <name evidence="8" type="ORF">GCM10017577_44100</name>
</gene>
<dbReference type="SUPFAM" id="SSF50494">
    <property type="entry name" value="Trypsin-like serine proteases"/>
    <property type="match status" value="1"/>
</dbReference>
<comment type="caution">
    <text evidence="8">The sequence shown here is derived from an EMBL/GenBank/DDBJ whole genome shotgun (WGS) entry which is preliminary data.</text>
</comment>
<evidence type="ECO:0000259" key="7">
    <source>
        <dbReference type="Pfam" id="PF00089"/>
    </source>
</evidence>
<name>A0A9W6L578_9PSEU</name>
<dbReference type="Pfam" id="PF00089">
    <property type="entry name" value="Trypsin"/>
    <property type="match status" value="1"/>
</dbReference>
<feature type="signal peptide" evidence="6">
    <location>
        <begin position="1"/>
        <end position="40"/>
    </location>
</feature>
<keyword evidence="3" id="KW-0378">Hydrolase</keyword>
<keyword evidence="5" id="KW-1015">Disulfide bond</keyword>
<dbReference type="InterPro" id="IPR009003">
    <property type="entry name" value="Peptidase_S1_PA"/>
</dbReference>
<protein>
    <recommendedName>
        <fullName evidence="7">Peptidase S1 domain-containing protein</fullName>
    </recommendedName>
</protein>
<feature type="chain" id="PRO_5040850200" description="Peptidase S1 domain-containing protein" evidence="6">
    <location>
        <begin position="41"/>
        <end position="300"/>
    </location>
</feature>
<dbReference type="PROSITE" id="PS00135">
    <property type="entry name" value="TRYPSIN_SER"/>
    <property type="match status" value="1"/>
</dbReference>
<reference evidence="8" key="1">
    <citation type="journal article" date="2014" name="Int. J. Syst. Evol. Microbiol.">
        <title>Complete genome sequence of Corynebacterium casei LMG S-19264T (=DSM 44701T), isolated from a smear-ripened cheese.</title>
        <authorList>
            <consortium name="US DOE Joint Genome Institute (JGI-PGF)"/>
            <person name="Walter F."/>
            <person name="Albersmeier A."/>
            <person name="Kalinowski J."/>
            <person name="Ruckert C."/>
        </authorList>
    </citation>
    <scope>NUCLEOTIDE SEQUENCE</scope>
    <source>
        <strain evidence="8">VKM Ac-1069</strain>
    </source>
</reference>
<dbReference type="CDD" id="cd21112">
    <property type="entry name" value="alphaLP-like"/>
    <property type="match status" value="1"/>
</dbReference>
<accession>A0A9W6L578</accession>
<dbReference type="EMBL" id="BSFQ01000020">
    <property type="protein sequence ID" value="GLL13267.1"/>
    <property type="molecule type" value="Genomic_DNA"/>
</dbReference>
<evidence type="ECO:0000313" key="9">
    <source>
        <dbReference type="Proteomes" id="UP001143463"/>
    </source>
</evidence>
<dbReference type="Gene3D" id="2.40.10.10">
    <property type="entry name" value="Trypsin-like serine proteases"/>
    <property type="match status" value="2"/>
</dbReference>
<proteinExistence type="inferred from homology"/>
<dbReference type="InterPro" id="IPR033116">
    <property type="entry name" value="TRYPSIN_SER"/>
</dbReference>
<evidence type="ECO:0000313" key="8">
    <source>
        <dbReference type="EMBL" id="GLL13267.1"/>
    </source>
</evidence>
<organism evidence="8 9">
    <name type="scientific">Pseudonocardia halophobica</name>
    <dbReference type="NCBI Taxonomy" id="29401"/>
    <lineage>
        <taxon>Bacteria</taxon>
        <taxon>Bacillati</taxon>
        <taxon>Actinomycetota</taxon>
        <taxon>Actinomycetes</taxon>
        <taxon>Pseudonocardiales</taxon>
        <taxon>Pseudonocardiaceae</taxon>
        <taxon>Pseudonocardia</taxon>
    </lineage>
</organism>
<dbReference type="InterPro" id="IPR001254">
    <property type="entry name" value="Trypsin_dom"/>
</dbReference>
<dbReference type="InterPro" id="IPR001316">
    <property type="entry name" value="Pept_S1A_streptogrisin"/>
</dbReference>
<dbReference type="RefSeq" id="WP_037044357.1">
    <property type="nucleotide sequence ID" value="NZ_BAAAUZ010000017.1"/>
</dbReference>
<feature type="domain" description="Peptidase S1" evidence="7">
    <location>
        <begin position="123"/>
        <end position="282"/>
    </location>
</feature>
<evidence type="ECO:0000256" key="4">
    <source>
        <dbReference type="ARBA" id="ARBA00022825"/>
    </source>
</evidence>
<reference evidence="8" key="2">
    <citation type="submission" date="2023-01" db="EMBL/GenBank/DDBJ databases">
        <authorList>
            <person name="Sun Q."/>
            <person name="Evtushenko L."/>
        </authorList>
    </citation>
    <scope>NUCLEOTIDE SEQUENCE</scope>
    <source>
        <strain evidence="8">VKM Ac-1069</strain>
    </source>
</reference>
<dbReference type="PROSITE" id="PS00134">
    <property type="entry name" value="TRYPSIN_HIS"/>
    <property type="match status" value="1"/>
</dbReference>
<evidence type="ECO:0000256" key="2">
    <source>
        <dbReference type="ARBA" id="ARBA00022670"/>
    </source>
</evidence>
<dbReference type="PRINTS" id="PR00861">
    <property type="entry name" value="ALYTICPTASE"/>
</dbReference>
<keyword evidence="9" id="KW-1185">Reference proteome</keyword>
<keyword evidence="6" id="KW-0732">Signal</keyword>
<evidence type="ECO:0000256" key="5">
    <source>
        <dbReference type="ARBA" id="ARBA00023157"/>
    </source>
</evidence>
<dbReference type="InterPro" id="IPR043504">
    <property type="entry name" value="Peptidase_S1_PA_chymotrypsin"/>
</dbReference>
<keyword evidence="4" id="KW-0720">Serine protease</keyword>
<dbReference type="GO" id="GO:0004252">
    <property type="term" value="F:serine-type endopeptidase activity"/>
    <property type="evidence" value="ECO:0007669"/>
    <property type="project" value="InterPro"/>
</dbReference>
<keyword evidence="2" id="KW-0645">Protease</keyword>
<dbReference type="AlphaFoldDB" id="A0A9W6L578"/>
<comment type="similarity">
    <text evidence="1">Belongs to the peptidase S1 family.</text>
</comment>
<dbReference type="Proteomes" id="UP001143463">
    <property type="component" value="Unassembled WGS sequence"/>
</dbReference>
<sequence>MAALDGQRTAVRLPGFRTVLRALLVLTAAAALTGAGVAAASPPDPKAAAPLAAPAAVMALLDARTAAGMPAGLADYGIEGDVVDVRLVGDPSPEVTALFDGIDPALLRLETGAGVPQHQALRGGQRITGGNTRCTLGFSAGSGAQDWIITAGHCTRESDEWLDDTGEVIGDGAKTAGNGVDVGAVPVTSSTAALPEVASVPVRGTVPAPVGSAVCLYGSTSGKACGTVSARNRTVNFDGQQQRGMVVASICTAQGDSGGPYITADGQAQGVHSGAGNGCTAYFTPIDQALSSLGLTLRTA</sequence>
<evidence type="ECO:0000256" key="3">
    <source>
        <dbReference type="ARBA" id="ARBA00022801"/>
    </source>
</evidence>
<evidence type="ECO:0000256" key="1">
    <source>
        <dbReference type="ARBA" id="ARBA00007664"/>
    </source>
</evidence>